<keyword evidence="3" id="KW-1185">Reference proteome</keyword>
<keyword evidence="1" id="KW-0812">Transmembrane</keyword>
<organism evidence="2 3">
    <name type="scientific">Nocardioides cavernae</name>
    <dbReference type="NCBI Taxonomy" id="1921566"/>
    <lineage>
        <taxon>Bacteria</taxon>
        <taxon>Bacillati</taxon>
        <taxon>Actinomycetota</taxon>
        <taxon>Actinomycetes</taxon>
        <taxon>Propionibacteriales</taxon>
        <taxon>Nocardioidaceae</taxon>
        <taxon>Nocardioides</taxon>
    </lineage>
</organism>
<evidence type="ECO:0008006" key="4">
    <source>
        <dbReference type="Google" id="ProtNLM"/>
    </source>
</evidence>
<name>A0ABR8NCR9_9ACTN</name>
<proteinExistence type="predicted"/>
<dbReference type="EMBL" id="JACXYZ010000002">
    <property type="protein sequence ID" value="MBD3925923.1"/>
    <property type="molecule type" value="Genomic_DNA"/>
</dbReference>
<dbReference type="Proteomes" id="UP000618818">
    <property type="component" value="Unassembled WGS sequence"/>
</dbReference>
<keyword evidence="1" id="KW-1133">Transmembrane helix</keyword>
<feature type="transmembrane region" description="Helical" evidence="1">
    <location>
        <begin position="223"/>
        <end position="241"/>
    </location>
</feature>
<evidence type="ECO:0000256" key="1">
    <source>
        <dbReference type="SAM" id="Phobius"/>
    </source>
</evidence>
<feature type="transmembrane region" description="Helical" evidence="1">
    <location>
        <begin position="392"/>
        <end position="413"/>
    </location>
</feature>
<feature type="transmembrane region" description="Helical" evidence="1">
    <location>
        <begin position="90"/>
        <end position="116"/>
    </location>
</feature>
<sequence>MMRALVRVSDELAHSRTWVLGTAVALMVVQLAFRTWAAASSWYFLDDLVFLRRHAEASDWSYLVDPYNGHVMPAAKAIYWLLRTTGPTEWWPGALVVVVGQALASAACLWMLVSLFGLRRAILVPYAIYLFLAMSVPSFMWFVAALQQLPLQITLSLGVGAWVRYLRTRRTLWLVACTGALGLGLAFWPKALFLLPLLAYLSIAYFSPLGVRRRLQGLRSQLVAFVPLLVVGLAYVGYYVSVVPGQLSTVTARLVGEFAETMLGTTLMTGLVGGPWRWRDPAPPNSFADPPQLAVHLAWVVVLLVVAYAWLRRLRTGRAFLLFLGYVGGTFVLVLAGRATALGATLGTDARYLSDIPLIAALCLGLAFIDLPDAPGSSAQRERPLVAAVPRPVGVGLLVVVLVGSVVSSIGYVRPWHRDNAAHAFFDTVRAEVESRGRTEMVDRVVPEDVMSQLAAPANSFQFLAPLVTDAIHFPDVSSDLAIVGDDGSFRQVVIDRGVDSVPGPLAGCGWKVTEKGRRIPLAGDAFDFVWWARIGYLSSNDSPVTVTAGQNRVQTSVRSGLNNLYLRLEGGFDHVTIDGLDPGTTLCVDTVEVGQPEPGAPLP</sequence>
<dbReference type="RefSeq" id="WP_191195775.1">
    <property type="nucleotide sequence ID" value="NZ_JACXYZ010000002.1"/>
</dbReference>
<evidence type="ECO:0000313" key="3">
    <source>
        <dbReference type="Proteomes" id="UP000618818"/>
    </source>
</evidence>
<accession>A0ABR8NCR9</accession>
<feature type="transmembrane region" description="Helical" evidence="1">
    <location>
        <begin position="172"/>
        <end position="188"/>
    </location>
</feature>
<feature type="transmembrane region" description="Helical" evidence="1">
    <location>
        <begin position="194"/>
        <end position="211"/>
    </location>
</feature>
<comment type="caution">
    <text evidence="2">The sequence shown here is derived from an EMBL/GenBank/DDBJ whole genome shotgun (WGS) entry which is preliminary data.</text>
</comment>
<evidence type="ECO:0000313" key="2">
    <source>
        <dbReference type="EMBL" id="MBD3925923.1"/>
    </source>
</evidence>
<protein>
    <recommendedName>
        <fullName evidence="4">Glycosyltransferase RgtA/B/C/D-like domain-containing protein</fullName>
    </recommendedName>
</protein>
<reference evidence="2 3" key="1">
    <citation type="submission" date="2020-09" db="EMBL/GenBank/DDBJ databases">
        <title>novel species in genus Nocardioides.</title>
        <authorList>
            <person name="Zhang G."/>
        </authorList>
    </citation>
    <scope>NUCLEOTIDE SEQUENCE [LARGE SCALE GENOMIC DNA]</scope>
    <source>
        <strain evidence="2 3">KCTC 39551</strain>
    </source>
</reference>
<feature type="transmembrane region" description="Helical" evidence="1">
    <location>
        <begin position="352"/>
        <end position="371"/>
    </location>
</feature>
<keyword evidence="1" id="KW-0472">Membrane</keyword>
<feature type="transmembrane region" description="Helical" evidence="1">
    <location>
        <begin position="123"/>
        <end position="143"/>
    </location>
</feature>
<feature type="transmembrane region" description="Helical" evidence="1">
    <location>
        <begin position="149"/>
        <end position="165"/>
    </location>
</feature>
<feature type="transmembrane region" description="Helical" evidence="1">
    <location>
        <begin position="323"/>
        <end position="346"/>
    </location>
</feature>
<gene>
    <name evidence="2" type="ORF">IEZ26_14955</name>
</gene>
<feature type="transmembrane region" description="Helical" evidence="1">
    <location>
        <begin position="293"/>
        <end position="311"/>
    </location>
</feature>